<keyword evidence="2 6" id="KW-0489">Methyltransferase</keyword>
<keyword evidence="4" id="KW-0949">S-adenosyl-L-methionine</keyword>
<dbReference type="Gene3D" id="3.30.1330.30">
    <property type="match status" value="1"/>
</dbReference>
<dbReference type="GO" id="GO:0006396">
    <property type="term" value="P:RNA processing"/>
    <property type="evidence" value="ECO:0007669"/>
    <property type="project" value="InterPro"/>
</dbReference>
<dbReference type="InterPro" id="IPR001537">
    <property type="entry name" value="SpoU_MeTrfase"/>
</dbReference>
<name>A0A7R7YRM8_9MYCO</name>
<dbReference type="GO" id="GO:0003723">
    <property type="term" value="F:RNA binding"/>
    <property type="evidence" value="ECO:0007669"/>
    <property type="project" value="InterPro"/>
</dbReference>
<protein>
    <submittedName>
        <fullName evidence="6">RNA methyltransferase</fullName>
    </submittedName>
</protein>
<dbReference type="InterPro" id="IPR013123">
    <property type="entry name" value="SpoU_subst-bd"/>
</dbReference>
<proteinExistence type="inferred from homology"/>
<keyword evidence="3 6" id="KW-0808">Transferase</keyword>
<keyword evidence="7" id="KW-1185">Reference proteome</keyword>
<accession>A0A7R7YRM8</accession>
<dbReference type="InterPro" id="IPR029028">
    <property type="entry name" value="Alpha/beta_knot_MTases"/>
</dbReference>
<dbReference type="SUPFAM" id="SSF55315">
    <property type="entry name" value="L30e-like"/>
    <property type="match status" value="1"/>
</dbReference>
<feature type="domain" description="RNA 2-O ribose methyltransferase substrate binding" evidence="5">
    <location>
        <begin position="41"/>
        <end position="111"/>
    </location>
</feature>
<dbReference type="InterPro" id="IPR029026">
    <property type="entry name" value="tRNA_m1G_MTases_N"/>
</dbReference>
<dbReference type="EMBL" id="AP024237">
    <property type="protein sequence ID" value="BCO36061.1"/>
    <property type="molecule type" value="Genomic_DNA"/>
</dbReference>
<comment type="similarity">
    <text evidence="1">Belongs to the class IV-like SAM-binding methyltransferase superfamily. RNA methyltransferase TrmH family.</text>
</comment>
<evidence type="ECO:0000256" key="1">
    <source>
        <dbReference type="ARBA" id="ARBA00007228"/>
    </source>
</evidence>
<evidence type="ECO:0000259" key="5">
    <source>
        <dbReference type="SMART" id="SM00967"/>
    </source>
</evidence>
<dbReference type="InterPro" id="IPR051259">
    <property type="entry name" value="rRNA_Methyltransferase"/>
</dbReference>
<dbReference type="SMART" id="SM00967">
    <property type="entry name" value="SpoU_sub_bind"/>
    <property type="match status" value="1"/>
</dbReference>
<dbReference type="GO" id="GO:0032259">
    <property type="term" value="P:methylation"/>
    <property type="evidence" value="ECO:0007669"/>
    <property type="project" value="UniProtKB-KW"/>
</dbReference>
<dbReference type="InterPro" id="IPR053888">
    <property type="entry name" value="MRM3-like_sub_bind"/>
</dbReference>
<dbReference type="PANTHER" id="PTHR43191:SF2">
    <property type="entry name" value="RRNA METHYLTRANSFERASE 3, MITOCHONDRIAL"/>
    <property type="match status" value="1"/>
</dbReference>
<dbReference type="Pfam" id="PF22435">
    <property type="entry name" value="MRM3-like_sub_bind"/>
    <property type="match status" value="1"/>
</dbReference>
<dbReference type="GO" id="GO:0005737">
    <property type="term" value="C:cytoplasm"/>
    <property type="evidence" value="ECO:0007669"/>
    <property type="project" value="UniProtKB-ARBA"/>
</dbReference>
<evidence type="ECO:0000256" key="4">
    <source>
        <dbReference type="ARBA" id="ARBA00022691"/>
    </source>
</evidence>
<dbReference type="PANTHER" id="PTHR43191">
    <property type="entry name" value="RRNA METHYLTRANSFERASE 3"/>
    <property type="match status" value="1"/>
</dbReference>
<dbReference type="InterPro" id="IPR029064">
    <property type="entry name" value="Ribosomal_eL30-like_sf"/>
</dbReference>
<dbReference type="Proteomes" id="UP000595446">
    <property type="component" value="Chromosome"/>
</dbReference>
<dbReference type="CDD" id="cd18095">
    <property type="entry name" value="SpoU-like_rRNA-MTase"/>
    <property type="match status" value="1"/>
</dbReference>
<gene>
    <name evidence="6" type="primary">tsnR</name>
    <name evidence="6" type="ORF">MHEC_24940</name>
</gene>
<dbReference type="GO" id="GO:0008173">
    <property type="term" value="F:RNA methyltransferase activity"/>
    <property type="evidence" value="ECO:0007669"/>
    <property type="project" value="InterPro"/>
</dbReference>
<dbReference type="SUPFAM" id="SSF75217">
    <property type="entry name" value="alpha/beta knot"/>
    <property type="match status" value="1"/>
</dbReference>
<evidence type="ECO:0000313" key="6">
    <source>
        <dbReference type="EMBL" id="BCO36061.1"/>
    </source>
</evidence>
<evidence type="ECO:0000256" key="2">
    <source>
        <dbReference type="ARBA" id="ARBA00022603"/>
    </source>
</evidence>
<organism evidence="6 7">
    <name type="scientific">Mycobacterium heckeshornense</name>
    <dbReference type="NCBI Taxonomy" id="110505"/>
    <lineage>
        <taxon>Bacteria</taxon>
        <taxon>Bacillati</taxon>
        <taxon>Actinomycetota</taxon>
        <taxon>Actinomycetes</taxon>
        <taxon>Mycobacteriales</taxon>
        <taxon>Mycobacteriaceae</taxon>
        <taxon>Mycobacterium</taxon>
    </lineage>
</organism>
<evidence type="ECO:0000256" key="3">
    <source>
        <dbReference type="ARBA" id="ARBA00022679"/>
    </source>
</evidence>
<dbReference type="Pfam" id="PF00588">
    <property type="entry name" value="SpoU_methylase"/>
    <property type="match status" value="1"/>
</dbReference>
<dbReference type="Gene3D" id="3.40.1280.10">
    <property type="match status" value="1"/>
</dbReference>
<sequence length="271" mass="28503">MRRSRAIGPGSRPVLTERSGRVVAAVKLHRHVRRRQARRFLAEGPNLVEAAFRRGLVREVFVTESAACRHAELLHTQGVPVHLVNERAAKALSETVTPAGLVAVCELPATRLEDVLASNPVLIAAAVEIGEPGNAGSLIRIADALGAAAVVLSGHSVDPYNSKCLRASAGSIFAIPVVVAPDARAAVAAMRNGGLQVLATTLDAPMSLEDAEPLLNRPTVWLFGAESRGLPAELAELADHRVRIPMSGGVQSLNVAAAAAICLYQSSRALR</sequence>
<dbReference type="AlphaFoldDB" id="A0A7R7YRM8"/>
<evidence type="ECO:0000313" key="7">
    <source>
        <dbReference type="Proteomes" id="UP000595446"/>
    </source>
</evidence>
<reference evidence="6 7" key="1">
    <citation type="submission" date="2020-12" db="EMBL/GenBank/DDBJ databases">
        <title>Complete genome sequence of Mycobacterium heckeshornense JCM 15655T, closely related to a pathogenic non-tuberculous mycobacterial species Mycobacterium xenopi.</title>
        <authorList>
            <person name="Yoshida M."/>
            <person name="Fukano H."/>
            <person name="Asakura T."/>
            <person name="Suzuki M."/>
            <person name="Hoshino Y."/>
        </authorList>
    </citation>
    <scope>NUCLEOTIDE SEQUENCE [LARGE SCALE GENOMIC DNA]</scope>
    <source>
        <strain evidence="6 7">JCM 15655</strain>
    </source>
</reference>